<reference evidence="1 2" key="1">
    <citation type="submission" date="2024-07" db="EMBL/GenBank/DDBJ databases">
        <title>Section-level genome sequencing and comparative genomics of Aspergillus sections Usti and Cavernicolus.</title>
        <authorList>
            <consortium name="Lawrence Berkeley National Laboratory"/>
            <person name="Nybo J.L."/>
            <person name="Vesth T.C."/>
            <person name="Theobald S."/>
            <person name="Frisvad J.C."/>
            <person name="Larsen T.O."/>
            <person name="Kjaerboelling I."/>
            <person name="Rothschild-Mancinelli K."/>
            <person name="Lyhne E.K."/>
            <person name="Kogle M.E."/>
            <person name="Barry K."/>
            <person name="Clum A."/>
            <person name="Na H."/>
            <person name="Ledsgaard L."/>
            <person name="Lin J."/>
            <person name="Lipzen A."/>
            <person name="Kuo A."/>
            <person name="Riley R."/>
            <person name="Mondo S."/>
            <person name="LaButti K."/>
            <person name="Haridas S."/>
            <person name="Pangalinan J."/>
            <person name="Salamov A.A."/>
            <person name="Simmons B.A."/>
            <person name="Magnuson J.K."/>
            <person name="Chen J."/>
            <person name="Drula E."/>
            <person name="Henrissat B."/>
            <person name="Wiebenga A."/>
            <person name="Lubbers R.J."/>
            <person name="Gomes A.C."/>
            <person name="Macurrencykelacurrency M.R."/>
            <person name="Stajich J."/>
            <person name="Grigoriev I.V."/>
            <person name="Mortensen U.H."/>
            <person name="De vries R.P."/>
            <person name="Baker S.E."/>
            <person name="Andersen M.R."/>
        </authorList>
    </citation>
    <scope>NUCLEOTIDE SEQUENCE [LARGE SCALE GENOMIC DNA]</scope>
    <source>
        <strain evidence="1 2">CBS 756.74</strain>
    </source>
</reference>
<proteinExistence type="predicted"/>
<evidence type="ECO:0000313" key="2">
    <source>
        <dbReference type="Proteomes" id="UP001610444"/>
    </source>
</evidence>
<organism evidence="1 2">
    <name type="scientific">Aspergillus pseudodeflectus</name>
    <dbReference type="NCBI Taxonomy" id="176178"/>
    <lineage>
        <taxon>Eukaryota</taxon>
        <taxon>Fungi</taxon>
        <taxon>Dikarya</taxon>
        <taxon>Ascomycota</taxon>
        <taxon>Pezizomycotina</taxon>
        <taxon>Eurotiomycetes</taxon>
        <taxon>Eurotiomycetidae</taxon>
        <taxon>Eurotiales</taxon>
        <taxon>Aspergillaceae</taxon>
        <taxon>Aspergillus</taxon>
        <taxon>Aspergillus subgen. Nidulantes</taxon>
    </lineage>
</organism>
<dbReference type="InterPro" id="IPR035994">
    <property type="entry name" value="Nucleoside_phosphorylase_sf"/>
</dbReference>
<dbReference type="RefSeq" id="XP_070903954.1">
    <property type="nucleotide sequence ID" value="XM_071044468.1"/>
</dbReference>
<protein>
    <submittedName>
        <fullName evidence="1">Uncharacterized protein</fullName>
    </submittedName>
</protein>
<gene>
    <name evidence="1" type="ORF">BJX68DRAFT_262507</name>
</gene>
<comment type="caution">
    <text evidence="1">The sequence shown here is derived from an EMBL/GenBank/DDBJ whole genome shotgun (WGS) entry which is preliminary data.</text>
</comment>
<dbReference type="PANTHER" id="PTHR46082">
    <property type="entry name" value="ATP/GTP-BINDING PROTEIN-RELATED"/>
    <property type="match status" value="1"/>
</dbReference>
<dbReference type="Proteomes" id="UP001610444">
    <property type="component" value="Unassembled WGS sequence"/>
</dbReference>
<accession>A0ABR4L3B9</accession>
<dbReference type="EMBL" id="JBFXLR010000004">
    <property type="protein sequence ID" value="KAL2858990.1"/>
    <property type="molecule type" value="Genomic_DNA"/>
</dbReference>
<evidence type="ECO:0000313" key="1">
    <source>
        <dbReference type="EMBL" id="KAL2858990.1"/>
    </source>
</evidence>
<dbReference type="InterPro" id="IPR053137">
    <property type="entry name" value="NLR-like"/>
</dbReference>
<dbReference type="Gene3D" id="3.40.50.1580">
    <property type="entry name" value="Nucleoside phosphorylase domain"/>
    <property type="match status" value="1"/>
</dbReference>
<dbReference type="PANTHER" id="PTHR46082:SF11">
    <property type="entry name" value="AAA+ ATPASE DOMAIN-CONTAINING PROTEIN-RELATED"/>
    <property type="match status" value="1"/>
</dbReference>
<name>A0ABR4L3B9_9EURO</name>
<keyword evidence="2" id="KW-1185">Reference proteome</keyword>
<sequence length="190" mass="20365">MPNGQARVQFCLTHLSFLPAASIATQHYPRMQTHHAYSLARQWRQIFPNLITRWPKSALSPSILPRQQSSSMKSIPSFGATFPAQYSDTLGKIDSHNVVLACLPSGGYGTSPAPAVVCHLQANFFNVRVGLMVGIGGGAPSDTVDIRLGGVVVSKPTGTCGGVIRYDFGKTVGEGRFQRIGMLNQPPPSS</sequence>
<dbReference type="SUPFAM" id="SSF53167">
    <property type="entry name" value="Purine and uridine phosphorylases"/>
    <property type="match status" value="1"/>
</dbReference>
<dbReference type="GeneID" id="98159632"/>